<evidence type="ECO:0000313" key="2">
    <source>
        <dbReference type="Proteomes" id="UP000264231"/>
    </source>
</evidence>
<gene>
    <name evidence="1" type="ORF">A7978_04660</name>
</gene>
<dbReference type="RefSeq" id="WP_020282299.1">
    <property type="nucleotide sequence ID" value="NZ_CP015630.1"/>
</dbReference>
<dbReference type="InterPro" id="IPR009941">
    <property type="entry name" value="DUF1473"/>
</dbReference>
<geneLocation type="plasmid" evidence="1 2">
    <name>lp159</name>
</geneLocation>
<proteinExistence type="predicted"/>
<dbReference type="EMBL" id="CP015630">
    <property type="protein sequence ID" value="ANF34404.1"/>
    <property type="molecule type" value="Genomic_DNA"/>
</dbReference>
<sequence>MRYKLKILTNHKTYEYVLRDIPMYDWDSILGFDASQETLRRELNSLPILKRISTLMISQSFFDEFYEIISTNREHAFLYKYQLPTIFFAVQYALVEKIEGFKEPSLVYVESFQDSGGTFVKYPHIDDRWNYNDLVSVGK</sequence>
<reference evidence="1 2" key="1">
    <citation type="submission" date="2016-05" db="EMBL/GenBank/DDBJ databases">
        <title>Chromosome and linear plasmid sequence of a 2015 human isolate of tick-borne relapsing fever spirochete, Borrelia turicatae.</title>
        <authorList>
            <person name="Kingry L.C."/>
            <person name="Dhwani B."/>
            <person name="Replogle A."/>
            <person name="Sexton C."/>
            <person name="Rowe L."/>
            <person name="Stermole B.M."/>
            <person name="Christensen A.M."/>
            <person name="Schriefer M.E."/>
        </authorList>
    </citation>
    <scope>NUCLEOTIDE SEQUENCE [LARGE SCALE GENOMIC DNA]</scope>
    <source>
        <strain evidence="1 2">BTE5EL</strain>
        <plasmid evidence="1 2">lp159</plasmid>
    </source>
</reference>
<protein>
    <submittedName>
        <fullName evidence="1">Uncharacterized protein</fullName>
    </submittedName>
</protein>
<dbReference type="Pfam" id="PF07341">
    <property type="entry name" value="DUF1473"/>
    <property type="match status" value="1"/>
</dbReference>
<dbReference type="Proteomes" id="UP000264231">
    <property type="component" value="Plasmid lp159"/>
</dbReference>
<evidence type="ECO:0000313" key="1">
    <source>
        <dbReference type="EMBL" id="ANF34404.1"/>
    </source>
</evidence>
<keyword evidence="1" id="KW-0614">Plasmid</keyword>
<name>A0A172XCK2_BORTU</name>
<accession>A0A172XCK2</accession>
<organism evidence="1 2">
    <name type="scientific">Borrelia turicatae</name>
    <dbReference type="NCBI Taxonomy" id="142"/>
    <lineage>
        <taxon>Bacteria</taxon>
        <taxon>Pseudomonadati</taxon>
        <taxon>Spirochaetota</taxon>
        <taxon>Spirochaetia</taxon>
        <taxon>Spirochaetales</taxon>
        <taxon>Borreliaceae</taxon>
        <taxon>Borrelia</taxon>
    </lineage>
</organism>
<dbReference type="AlphaFoldDB" id="A0A172XCK2"/>